<evidence type="ECO:0000256" key="7">
    <source>
        <dbReference type="PROSITE-ProRule" id="PRU00023"/>
    </source>
</evidence>
<dbReference type="SUPFAM" id="SSF48403">
    <property type="entry name" value="Ankyrin repeat"/>
    <property type="match status" value="1"/>
</dbReference>
<evidence type="ECO:0000256" key="2">
    <source>
        <dbReference type="ARBA" id="ARBA00022692"/>
    </source>
</evidence>
<feature type="transmembrane region" description="Helical" evidence="9">
    <location>
        <begin position="409"/>
        <end position="431"/>
    </location>
</feature>
<feature type="transmembrane region" description="Helical" evidence="9">
    <location>
        <begin position="361"/>
        <end position="388"/>
    </location>
</feature>
<proteinExistence type="predicted"/>
<feature type="transmembrane region" description="Helical" evidence="9">
    <location>
        <begin position="320"/>
        <end position="341"/>
    </location>
</feature>
<feature type="transmembrane region" description="Helical" evidence="9">
    <location>
        <begin position="234"/>
        <end position="255"/>
    </location>
</feature>
<keyword evidence="6 9" id="KW-0472">Membrane</keyword>
<reference evidence="11" key="1">
    <citation type="submission" date="2015-02" db="EMBL/GenBank/DDBJ databases">
        <title>A transcriptome of Wollemia nobilis - a relic of Gondwana.</title>
        <authorList>
            <person name="Chia J.Y."/>
            <person name="Leong Y.S."/>
            <person name="Abdul Karim S."/>
            <person name="Wan Azmi N."/>
            <person name="Hercus R."/>
            <person name="Croft L."/>
        </authorList>
    </citation>
    <scope>NUCLEOTIDE SEQUENCE</scope>
    <source>
        <strain evidence="11">MaeBrown</strain>
        <tissue evidence="11">Leaf</tissue>
    </source>
</reference>
<organism evidence="11">
    <name type="scientific">Wollemia nobilis</name>
    <dbReference type="NCBI Taxonomy" id="56998"/>
    <lineage>
        <taxon>Eukaryota</taxon>
        <taxon>Viridiplantae</taxon>
        <taxon>Streptophyta</taxon>
        <taxon>Embryophyta</taxon>
        <taxon>Tracheophyta</taxon>
        <taxon>Spermatophyta</taxon>
        <taxon>Pinopsida</taxon>
        <taxon>Pinidae</taxon>
        <taxon>Conifers II</taxon>
        <taxon>Araucariales</taxon>
        <taxon>Araucariaceae</taxon>
        <taxon>Wollemia</taxon>
    </lineage>
</organism>
<evidence type="ECO:0000256" key="3">
    <source>
        <dbReference type="ARBA" id="ARBA00022737"/>
    </source>
</evidence>
<keyword evidence="2 9" id="KW-0812">Transmembrane</keyword>
<dbReference type="SMART" id="SM00248">
    <property type="entry name" value="ANK"/>
    <property type="match status" value="3"/>
</dbReference>
<accession>A0A0C9QWH5</accession>
<evidence type="ECO:0000256" key="1">
    <source>
        <dbReference type="ARBA" id="ARBA00004141"/>
    </source>
</evidence>
<evidence type="ECO:0000259" key="10">
    <source>
        <dbReference type="Pfam" id="PF13962"/>
    </source>
</evidence>
<evidence type="ECO:0000313" key="11">
    <source>
        <dbReference type="EMBL" id="JAG89035.1"/>
    </source>
</evidence>
<evidence type="ECO:0000256" key="8">
    <source>
        <dbReference type="SAM" id="MobiDB-lite"/>
    </source>
</evidence>
<feature type="compositionally biased region" description="Basic and acidic residues" evidence="8">
    <location>
        <begin position="1"/>
        <end position="11"/>
    </location>
</feature>
<dbReference type="Pfam" id="PF13857">
    <property type="entry name" value="Ank_5"/>
    <property type="match status" value="1"/>
</dbReference>
<name>A0A0C9QWH5_9CONI</name>
<dbReference type="PANTHER" id="PTHR24186:SF50">
    <property type="entry name" value="ANKYRIN REPEAT-CONTAINING PROTEIN ITN1-LIKE ISOFORM X1"/>
    <property type="match status" value="1"/>
</dbReference>
<comment type="subcellular location">
    <subcellularLocation>
        <location evidence="1">Membrane</location>
        <topology evidence="1">Multi-pass membrane protein</topology>
    </subcellularLocation>
</comment>
<dbReference type="Gene3D" id="1.25.40.20">
    <property type="entry name" value="Ankyrin repeat-containing domain"/>
    <property type="match status" value="2"/>
</dbReference>
<dbReference type="GO" id="GO:0005886">
    <property type="term" value="C:plasma membrane"/>
    <property type="evidence" value="ECO:0007669"/>
    <property type="project" value="TreeGrafter"/>
</dbReference>
<protein>
    <submittedName>
        <fullName evidence="11">TSA: Wollemia nobilis Ref_Wollemi_Transcript_4210_1690 transcribed RNA sequence</fullName>
    </submittedName>
</protein>
<evidence type="ECO:0000256" key="5">
    <source>
        <dbReference type="ARBA" id="ARBA00023043"/>
    </source>
</evidence>
<evidence type="ECO:0000256" key="9">
    <source>
        <dbReference type="SAM" id="Phobius"/>
    </source>
</evidence>
<dbReference type="PROSITE" id="PS50088">
    <property type="entry name" value="ANK_REPEAT"/>
    <property type="match status" value="2"/>
</dbReference>
<keyword evidence="5 7" id="KW-0040">ANK repeat</keyword>
<feature type="repeat" description="ANK" evidence="7">
    <location>
        <begin position="143"/>
        <end position="177"/>
    </location>
</feature>
<evidence type="ECO:0000256" key="4">
    <source>
        <dbReference type="ARBA" id="ARBA00022989"/>
    </source>
</evidence>
<feature type="transmembrane region" description="Helical" evidence="9">
    <location>
        <begin position="275"/>
        <end position="299"/>
    </location>
</feature>
<sequence>MSRPIDHEERTGSLIGPSNLDIESPPEHANIGLHTADQRGDLNEVCRILLNQSNWLCYKKWLMTRKDENGMCPIHVAAKEGRHEIIKEFVQVMPNCVNIRGKDYKTALHFAVEHGQLEVVKVLLADKNAKIGRKMVSHAYDKDGNTALHLAAIHAVEPQIVRELLKWPGASVNALNNDGLSALDIAAHSSTIASQRDRRIKSGKVKKILAAVADGGRYSAHSEKKENKIVDVDTVVASLIATTTFAAIFQIPGGMEYENKSSPMYGGAKYALAPAFRWFSILNTLALFTSLTVVIMWLMRERLKNELDYAFRSKVAGASAICLGVSVVSTGLAFLSAYLVIIPPEDGDRLSNRENYLLNLMFFSVLGAAGFVPGIAWTTFLITAVYKFSKFMFTRKPRKQTVRLFPKSVLCTWFAISVVVIGCIIYMFHWLRNHP</sequence>
<dbReference type="Pfam" id="PF13962">
    <property type="entry name" value="PGG"/>
    <property type="match status" value="1"/>
</dbReference>
<dbReference type="Pfam" id="PF12796">
    <property type="entry name" value="Ank_2"/>
    <property type="match status" value="1"/>
</dbReference>
<dbReference type="PROSITE" id="PS50297">
    <property type="entry name" value="ANK_REP_REGION"/>
    <property type="match status" value="1"/>
</dbReference>
<evidence type="ECO:0000256" key="6">
    <source>
        <dbReference type="ARBA" id="ARBA00023136"/>
    </source>
</evidence>
<dbReference type="PANTHER" id="PTHR24186">
    <property type="entry name" value="PROTEIN PHOSPHATASE 1 REGULATORY SUBUNIT"/>
    <property type="match status" value="1"/>
</dbReference>
<dbReference type="InterPro" id="IPR026961">
    <property type="entry name" value="PGG_dom"/>
</dbReference>
<feature type="repeat" description="ANK" evidence="7">
    <location>
        <begin position="103"/>
        <end position="124"/>
    </location>
</feature>
<feature type="region of interest" description="Disordered" evidence="8">
    <location>
        <begin position="1"/>
        <end position="29"/>
    </location>
</feature>
<dbReference type="EMBL" id="GCHU01004179">
    <property type="protein sequence ID" value="JAG89035.1"/>
    <property type="molecule type" value="Transcribed_RNA"/>
</dbReference>
<dbReference type="InterPro" id="IPR036770">
    <property type="entry name" value="Ankyrin_rpt-contain_sf"/>
</dbReference>
<feature type="domain" description="PGG" evidence="10">
    <location>
        <begin position="224"/>
        <end position="338"/>
    </location>
</feature>
<keyword evidence="3" id="KW-0677">Repeat</keyword>
<keyword evidence="4 9" id="KW-1133">Transmembrane helix</keyword>
<dbReference type="InterPro" id="IPR002110">
    <property type="entry name" value="Ankyrin_rpt"/>
</dbReference>
<dbReference type="AlphaFoldDB" id="A0A0C9QWH5"/>